<evidence type="ECO:0000313" key="1">
    <source>
        <dbReference type="EMBL" id="AMS41235.1"/>
    </source>
</evidence>
<dbReference type="EMBL" id="JACICB010000007">
    <property type="protein sequence ID" value="MBB3705783.1"/>
    <property type="molecule type" value="Genomic_DNA"/>
</dbReference>
<evidence type="ECO:0008006" key="5">
    <source>
        <dbReference type="Google" id="ProtNLM"/>
    </source>
</evidence>
<accession>A0AAC9FDK2</accession>
<sequence length="217" mass="24393">MKRDLPILFSPSMVRALLNDLKTMTRRVGDQTAFRNGPDGVEVWTGFMGWQTFEWAKENRGACGKGTMPSHVGIDRLWVREAWRTESRAYDDLAPSEMGGEETVLFEADAAWKHNKTVGRPRRGMHMPRWASRITLTDIDVRVERLQEISEADAIAEGCVADDANLNPNRIGPARSIFEGLWDSLNAERGYGWATNPWVTVTTFAVDLRNIDQIGAG</sequence>
<dbReference type="RefSeq" id="WP_067959123.1">
    <property type="nucleotide sequence ID" value="NZ_CP015005.1"/>
</dbReference>
<organism evidence="1 3">
    <name type="scientific">Aminobacter aminovorans</name>
    <name type="common">Chelatobacter heintzii</name>
    <dbReference type="NCBI Taxonomy" id="83263"/>
    <lineage>
        <taxon>Bacteria</taxon>
        <taxon>Pseudomonadati</taxon>
        <taxon>Pseudomonadota</taxon>
        <taxon>Alphaproteobacteria</taxon>
        <taxon>Hyphomicrobiales</taxon>
        <taxon>Phyllobacteriaceae</taxon>
        <taxon>Aminobacter</taxon>
    </lineage>
</organism>
<reference evidence="2 4" key="2">
    <citation type="submission" date="2020-08" db="EMBL/GenBank/DDBJ databases">
        <title>Genomic Encyclopedia of Type Strains, Phase IV (KMG-IV): sequencing the most valuable type-strain genomes for metagenomic binning, comparative biology and taxonomic classification.</title>
        <authorList>
            <person name="Goeker M."/>
        </authorList>
    </citation>
    <scope>NUCLEOTIDE SEQUENCE [LARGE SCALE GENOMIC DNA]</scope>
    <source>
        <strain evidence="2 4">DSM 10368</strain>
    </source>
</reference>
<proteinExistence type="predicted"/>
<evidence type="ECO:0000313" key="4">
    <source>
        <dbReference type="Proteomes" id="UP000577697"/>
    </source>
</evidence>
<evidence type="ECO:0000313" key="2">
    <source>
        <dbReference type="EMBL" id="MBB3705783.1"/>
    </source>
</evidence>
<dbReference type="AlphaFoldDB" id="A0AAC9FDK2"/>
<dbReference type="Proteomes" id="UP000577697">
    <property type="component" value="Unassembled WGS sequence"/>
</dbReference>
<keyword evidence="4" id="KW-1185">Reference proteome</keyword>
<dbReference type="Proteomes" id="UP000075755">
    <property type="component" value="Chromosome"/>
</dbReference>
<evidence type="ECO:0000313" key="3">
    <source>
        <dbReference type="Proteomes" id="UP000075755"/>
    </source>
</evidence>
<gene>
    <name evidence="1" type="ORF">AA2016_2307</name>
    <name evidence="2" type="ORF">FHS67_002102</name>
</gene>
<protein>
    <recommendedName>
        <fullName evidence="5">Morphogenetic protein</fullName>
    </recommendedName>
</protein>
<name>A0AAC9FDK2_AMIAI</name>
<dbReference type="KEGG" id="aak:AA2016_2307"/>
<reference evidence="1 3" key="1">
    <citation type="submission" date="2016-03" db="EMBL/GenBank/DDBJ databases">
        <title>Complete genome of Aminobacter aminovorans KCTC 2477.</title>
        <authorList>
            <person name="Kim K.M."/>
        </authorList>
    </citation>
    <scope>NUCLEOTIDE SEQUENCE [LARGE SCALE GENOMIC DNA]</scope>
    <source>
        <strain evidence="1 3">KCTC 2477</strain>
    </source>
</reference>
<dbReference type="EMBL" id="CP015005">
    <property type="protein sequence ID" value="AMS41235.1"/>
    <property type="molecule type" value="Genomic_DNA"/>
</dbReference>